<evidence type="ECO:0000259" key="9">
    <source>
        <dbReference type="PROSITE" id="PS51192"/>
    </source>
</evidence>
<dbReference type="PROSITE" id="PS50255">
    <property type="entry name" value="CYTOCHROME_B5_2"/>
    <property type="match status" value="1"/>
</dbReference>
<dbReference type="InterPro" id="IPR036400">
    <property type="entry name" value="Cyt_B5-like_heme/steroid_sf"/>
</dbReference>
<keyword evidence="12" id="KW-1185">Reference proteome</keyword>
<evidence type="ECO:0000313" key="12">
    <source>
        <dbReference type="Proteomes" id="UP000319160"/>
    </source>
</evidence>
<dbReference type="GO" id="GO:0006281">
    <property type="term" value="P:DNA repair"/>
    <property type="evidence" value="ECO:0007669"/>
    <property type="project" value="TreeGrafter"/>
</dbReference>
<evidence type="ECO:0000256" key="2">
    <source>
        <dbReference type="ARBA" id="ARBA00022723"/>
    </source>
</evidence>
<dbReference type="PROSITE" id="PS51192">
    <property type="entry name" value="HELICASE_ATP_BIND_1"/>
    <property type="match status" value="1"/>
</dbReference>
<dbReference type="SMART" id="SM00490">
    <property type="entry name" value="HELICc"/>
    <property type="match status" value="1"/>
</dbReference>
<dbReference type="Pfam" id="PF00176">
    <property type="entry name" value="SNF2-rel_dom"/>
    <property type="match status" value="1"/>
</dbReference>
<dbReference type="PROSITE" id="PS51194">
    <property type="entry name" value="HELICASE_CTER"/>
    <property type="match status" value="1"/>
</dbReference>
<sequence>MDAQCQRTHHWGVVNNFTNESENLISSNFGDYTVCFGAHRQMLQAILEEPTVRLQISCILEDDDREKAKKRIRSTSRIIHCSLYFVLYGPLDLSEEIGAFFQSYDIYLQDPRRCDWEVKYCNPHRLSSTDFMSLPMTSAINRSWDIMELGTPEILPERPELLAILNTNEELAEEPQPDAIKTSLERQERTYDSSMNPLTFYRHQKQALTFMLGREQGWAFDSSKDIWARSKEPPQFLGGIIADPMGLGKTLTMIALVATDPQEASFVDDEISEDKASNTTLIVVPPPLIDTWEEQLAYHVVQGQLTWRRHHGKLRLTDSIDIQSVNIVVTTYHTVSAEWKSGSKSDQSILFSTRWKRVILDEAHFIRNTSSRMAKAICDLPADMRWAVTGTPIQNRLSDLAALLKFLQVYPYDDIRRFDSDITNLWKSSEAEEAVRRLKLLSRCLILRRPKATINLPTRTDYRRVVDFEPNERALYEEVKTQTIANMREVAFRKPSLAAPRFANVIQQINQMRLICNLGLHYSSRHEHNVTNNCETTQGTNWERIAQSTFHLQYETITLACELCGSPTNMTDSLLDDSGAISKALFSQCRRFFCSDCTQSPEQGSRSITCGHRPSHSMATVSLNRSALEEDSIEMDSHPTSMFSFSGLPSKAKVLVAELSLQPVGIKSVVFSTWRMTLDIVEQGLKQAEIGHLRFDGKVPQKERKGIIDKFRKDPSIKVLLLTLTCGAVGLTLTEASRAYLIEPHWNPTLEEQALARVHRLGQKKEVTTVRYYIRDTFEERVMELQKKKEDLAGLLLDSQAGSAEHLEQGESLYLSKLREKRKSAGQARSSDDSESEEEIEQDAVILHKMFNRKVILRPDNTVVKSGKRIPIGEAKALEIAVNAGVPAPNVHKIDAAPDGQNHIHMDYIQGQTLEVLWDDMSIEQKTDMAQQLRGLLETMRSVVPPTDVVIGACDGTEIRDTRVHFTYHSPPCCDEAGFNKFLLSSLFEQTPPLVKEAISRRLRTNHRIVLTHCDLTPGNILVRDGKISGLVDWEDSGWYPEYWEYVKFFQRIADKDWKRYAEHIFPQLYHDELVDFNALSRWQSSPRFRLPDHRMALLGWSLILASVVYLAIRRPPLIETLLALCRGSPTIQQPPSTRSPADVDGSSDRGQSSAVSVPQQDTSMRRGAEADRIPKIASPSEVEIEIKSTRTETPAVTIASSFSPQTTPKATPATTSANGSIPSFSLPPSAAAPSVSPPASAAAVARGASAQPSLSLSPNMSMPPPPRPPKLNPIPNSSSSLAPPPRPSPRQYDRQPGTSTLAPPPTHSSKPAKPSRKVTLEPGHSPLDWARLSNDPKVDLRGLGHDASYIRVTPSMLKRQTGRRGKDAWTALGGRVYNISPYLPYHPGGEPELLRAAGRDGTKLFGEIHPWVNFETMLSSCLVGLLVEEGEERSEGDMEAMD</sequence>
<feature type="region of interest" description="Disordered" evidence="7">
    <location>
        <begin position="1130"/>
        <end position="1337"/>
    </location>
</feature>
<comment type="caution">
    <text evidence="11">The sequence shown here is derived from an EMBL/GenBank/DDBJ whole genome shotgun (WGS) entry which is preliminary data.</text>
</comment>
<evidence type="ECO:0000256" key="4">
    <source>
        <dbReference type="ARBA" id="ARBA00022801"/>
    </source>
</evidence>
<dbReference type="OrthoDB" id="448448at2759"/>
<evidence type="ECO:0000256" key="7">
    <source>
        <dbReference type="SAM" id="MobiDB-lite"/>
    </source>
</evidence>
<keyword evidence="4" id="KW-0378">Hydrolase</keyword>
<feature type="domain" description="Helicase ATP-binding" evidence="9">
    <location>
        <begin position="230"/>
        <end position="410"/>
    </location>
</feature>
<dbReference type="Gene3D" id="3.90.1200.10">
    <property type="match status" value="1"/>
</dbReference>
<dbReference type="PANTHER" id="PTHR45626:SF22">
    <property type="entry name" value="DNA REPAIR PROTEIN RAD5"/>
    <property type="match status" value="1"/>
</dbReference>
<dbReference type="SUPFAM" id="SSF55856">
    <property type="entry name" value="Cytochrome b5-like heme/steroid binding domain"/>
    <property type="match status" value="1"/>
</dbReference>
<evidence type="ECO:0000259" key="8">
    <source>
        <dbReference type="PROSITE" id="PS50255"/>
    </source>
</evidence>
<dbReference type="CDD" id="cd18008">
    <property type="entry name" value="DEXDc_SHPRH-like"/>
    <property type="match status" value="1"/>
</dbReference>
<dbReference type="InterPro" id="IPR001199">
    <property type="entry name" value="Cyt_B5-like_heme/steroid-bd"/>
</dbReference>
<dbReference type="InterPro" id="IPR050628">
    <property type="entry name" value="SNF2_RAD54_helicase_TF"/>
</dbReference>
<keyword evidence="2" id="KW-0479">Metal-binding</keyword>
<dbReference type="PROSITE" id="PS00191">
    <property type="entry name" value="CYTOCHROME_B5_1"/>
    <property type="match status" value="1"/>
</dbReference>
<dbReference type="Pfam" id="PF00173">
    <property type="entry name" value="Cyt-b5"/>
    <property type="match status" value="1"/>
</dbReference>
<dbReference type="GO" id="GO:0008094">
    <property type="term" value="F:ATP-dependent activity, acting on DNA"/>
    <property type="evidence" value="ECO:0007669"/>
    <property type="project" value="TreeGrafter"/>
</dbReference>
<organism evidence="11 12">
    <name type="scientific">Xylaria flabelliformis</name>
    <dbReference type="NCBI Taxonomy" id="2512241"/>
    <lineage>
        <taxon>Eukaryota</taxon>
        <taxon>Fungi</taxon>
        <taxon>Dikarya</taxon>
        <taxon>Ascomycota</taxon>
        <taxon>Pezizomycotina</taxon>
        <taxon>Sordariomycetes</taxon>
        <taxon>Xylariomycetidae</taxon>
        <taxon>Xylariales</taxon>
        <taxon>Xylariaceae</taxon>
        <taxon>Xylaria</taxon>
    </lineage>
</organism>
<dbReference type="InterPro" id="IPR011009">
    <property type="entry name" value="Kinase-like_dom_sf"/>
</dbReference>
<gene>
    <name evidence="11" type="ORF">FHL15_007673</name>
</gene>
<accession>A0A553HU06</accession>
<dbReference type="SMART" id="SM01117">
    <property type="entry name" value="Cyt-b5"/>
    <property type="match status" value="1"/>
</dbReference>
<dbReference type="PANTHER" id="PTHR45626">
    <property type="entry name" value="TRANSCRIPTION TERMINATION FACTOR 2-RELATED"/>
    <property type="match status" value="1"/>
</dbReference>
<dbReference type="GO" id="GO:0046872">
    <property type="term" value="F:metal ion binding"/>
    <property type="evidence" value="ECO:0007669"/>
    <property type="project" value="UniProtKB-KW"/>
</dbReference>
<feature type="compositionally biased region" description="Low complexity" evidence="7">
    <location>
        <begin position="1205"/>
        <end position="1261"/>
    </location>
</feature>
<evidence type="ECO:0000313" key="11">
    <source>
        <dbReference type="EMBL" id="TRX91449.1"/>
    </source>
</evidence>
<dbReference type="InterPro" id="IPR000330">
    <property type="entry name" value="SNF2_N"/>
</dbReference>
<dbReference type="GO" id="GO:0016787">
    <property type="term" value="F:hydrolase activity"/>
    <property type="evidence" value="ECO:0007669"/>
    <property type="project" value="UniProtKB-KW"/>
</dbReference>
<dbReference type="EMBL" id="VFLP01000045">
    <property type="protein sequence ID" value="TRX91449.1"/>
    <property type="molecule type" value="Genomic_DNA"/>
</dbReference>
<dbReference type="CDD" id="cd05120">
    <property type="entry name" value="APH_ChoK_like"/>
    <property type="match status" value="1"/>
</dbReference>
<dbReference type="InterPro" id="IPR001650">
    <property type="entry name" value="Helicase_C-like"/>
</dbReference>
<dbReference type="STRING" id="2512241.A0A553HU06"/>
<dbReference type="InterPro" id="IPR038718">
    <property type="entry name" value="SNF2-like_sf"/>
</dbReference>
<reference evidence="12" key="1">
    <citation type="submission" date="2019-06" db="EMBL/GenBank/DDBJ databases">
        <title>Draft genome sequence of the griseofulvin-producing fungus Xylaria cubensis strain G536.</title>
        <authorList>
            <person name="Mead M.E."/>
            <person name="Raja H.A."/>
            <person name="Steenwyk J.L."/>
            <person name="Knowles S.L."/>
            <person name="Oberlies N.H."/>
            <person name="Rokas A."/>
        </authorList>
    </citation>
    <scope>NUCLEOTIDE SEQUENCE [LARGE SCALE GENOMIC DNA]</scope>
    <source>
        <strain evidence="12">G536</strain>
    </source>
</reference>
<evidence type="ECO:0000256" key="5">
    <source>
        <dbReference type="ARBA" id="ARBA00022840"/>
    </source>
</evidence>
<feature type="compositionally biased region" description="Polar residues" evidence="7">
    <location>
        <begin position="1149"/>
        <end position="1163"/>
    </location>
</feature>
<feature type="domain" description="Helicase C-terminal" evidence="10">
    <location>
        <begin position="660"/>
        <end position="808"/>
    </location>
</feature>
<dbReference type="Gene3D" id="3.40.50.10810">
    <property type="entry name" value="Tandem AAA-ATPase domain"/>
    <property type="match status" value="1"/>
</dbReference>
<dbReference type="GO" id="GO:0005634">
    <property type="term" value="C:nucleus"/>
    <property type="evidence" value="ECO:0007669"/>
    <property type="project" value="TreeGrafter"/>
</dbReference>
<dbReference type="Gene3D" id="3.40.50.300">
    <property type="entry name" value="P-loop containing nucleotide triphosphate hydrolases"/>
    <property type="match status" value="1"/>
</dbReference>
<evidence type="ECO:0000256" key="3">
    <source>
        <dbReference type="ARBA" id="ARBA00022741"/>
    </source>
</evidence>
<dbReference type="Proteomes" id="UP000319160">
    <property type="component" value="Unassembled WGS sequence"/>
</dbReference>
<evidence type="ECO:0000256" key="1">
    <source>
        <dbReference type="ARBA" id="ARBA00022617"/>
    </source>
</evidence>
<evidence type="ECO:0008006" key="13">
    <source>
        <dbReference type="Google" id="ProtNLM"/>
    </source>
</evidence>
<proteinExistence type="predicted"/>
<keyword evidence="3" id="KW-0547">Nucleotide-binding</keyword>
<dbReference type="FunFam" id="3.10.120.10:FF:000001">
    <property type="entry name" value="Cytochrome b5 reductase 4"/>
    <property type="match status" value="1"/>
</dbReference>
<keyword evidence="6" id="KW-0408">Iron</keyword>
<dbReference type="Gene3D" id="3.10.120.10">
    <property type="entry name" value="Cytochrome b5-like heme/steroid binding domain"/>
    <property type="match status" value="1"/>
</dbReference>
<dbReference type="CDD" id="cd18793">
    <property type="entry name" value="SF2_C_SNF"/>
    <property type="match status" value="1"/>
</dbReference>
<dbReference type="InterPro" id="IPR002575">
    <property type="entry name" value="Aminoglycoside_PTrfase"/>
</dbReference>
<dbReference type="SMART" id="SM00487">
    <property type="entry name" value="DEXDc"/>
    <property type="match status" value="1"/>
</dbReference>
<feature type="compositionally biased region" description="Polar residues" evidence="7">
    <location>
        <begin position="1130"/>
        <end position="1140"/>
    </location>
</feature>
<dbReference type="SUPFAM" id="SSF56112">
    <property type="entry name" value="Protein kinase-like (PK-like)"/>
    <property type="match status" value="1"/>
</dbReference>
<name>A0A553HU06_9PEZI</name>
<dbReference type="InterPro" id="IPR027417">
    <property type="entry name" value="P-loop_NTPase"/>
</dbReference>
<feature type="compositionally biased region" description="Basic and acidic residues" evidence="7">
    <location>
        <begin position="1164"/>
        <end position="1175"/>
    </location>
</feature>
<dbReference type="SUPFAM" id="SSF52540">
    <property type="entry name" value="P-loop containing nucleoside triphosphate hydrolases"/>
    <property type="match status" value="2"/>
</dbReference>
<dbReference type="Pfam" id="PF01636">
    <property type="entry name" value="APH"/>
    <property type="match status" value="1"/>
</dbReference>
<dbReference type="GO" id="GO:0005524">
    <property type="term" value="F:ATP binding"/>
    <property type="evidence" value="ECO:0007669"/>
    <property type="project" value="UniProtKB-KW"/>
</dbReference>
<evidence type="ECO:0000256" key="6">
    <source>
        <dbReference type="ARBA" id="ARBA00023004"/>
    </source>
</evidence>
<dbReference type="InterPro" id="IPR014001">
    <property type="entry name" value="Helicase_ATP-bd"/>
</dbReference>
<feature type="compositionally biased region" description="Pro residues" evidence="7">
    <location>
        <begin position="1262"/>
        <end position="1273"/>
    </location>
</feature>
<evidence type="ECO:0000259" key="10">
    <source>
        <dbReference type="PROSITE" id="PS51194"/>
    </source>
</evidence>
<dbReference type="InterPro" id="IPR049730">
    <property type="entry name" value="SNF2/RAD54-like_C"/>
</dbReference>
<keyword evidence="1" id="KW-0349">Heme</keyword>
<feature type="domain" description="Cytochrome b5 heme-binding" evidence="8">
    <location>
        <begin position="1350"/>
        <end position="1428"/>
    </location>
</feature>
<protein>
    <recommendedName>
        <fullName evidence="13">Cytochrome b5 heme-binding domain-containing protein</fullName>
    </recommendedName>
</protein>
<dbReference type="GO" id="GO:0020037">
    <property type="term" value="F:heme binding"/>
    <property type="evidence" value="ECO:0007669"/>
    <property type="project" value="InterPro"/>
</dbReference>
<dbReference type="InterPro" id="IPR018506">
    <property type="entry name" value="Cyt_B5_heme-BS"/>
</dbReference>
<dbReference type="Pfam" id="PF00271">
    <property type="entry name" value="Helicase_C"/>
    <property type="match status" value="1"/>
</dbReference>
<feature type="compositionally biased region" description="Polar residues" evidence="7">
    <location>
        <begin position="1192"/>
        <end position="1204"/>
    </location>
</feature>
<keyword evidence="5" id="KW-0067">ATP-binding</keyword>